<dbReference type="EMBL" id="KN846961">
    <property type="protein sequence ID" value="KIW64364.1"/>
    <property type="molecule type" value="Genomic_DNA"/>
</dbReference>
<reference evidence="4 5" key="1">
    <citation type="submission" date="2015-01" db="EMBL/GenBank/DDBJ databases">
        <title>The Genome Sequence of Capronia semiimmersa CBS27337.</title>
        <authorList>
            <consortium name="The Broad Institute Genomics Platform"/>
            <person name="Cuomo C."/>
            <person name="de Hoog S."/>
            <person name="Gorbushina A."/>
            <person name="Stielow B."/>
            <person name="Teixiera M."/>
            <person name="Abouelleil A."/>
            <person name="Chapman S.B."/>
            <person name="Priest M."/>
            <person name="Young S.K."/>
            <person name="Wortman J."/>
            <person name="Nusbaum C."/>
            <person name="Birren B."/>
        </authorList>
    </citation>
    <scope>NUCLEOTIDE SEQUENCE [LARGE SCALE GENOMIC DNA]</scope>
    <source>
        <strain evidence="4 5">CBS 27337</strain>
    </source>
</reference>
<protein>
    <recommendedName>
        <fullName evidence="6">Replication factor A protein 3</fullName>
    </recommendedName>
</protein>
<gene>
    <name evidence="4" type="ORF">PV04_09306</name>
</gene>
<dbReference type="InterPro" id="IPR012340">
    <property type="entry name" value="NA-bd_OB-fold"/>
</dbReference>
<dbReference type="HOGENOM" id="CLU_141922_2_0_1"/>
<keyword evidence="5" id="KW-1185">Reference proteome</keyword>
<dbReference type="Gene3D" id="2.40.50.140">
    <property type="entry name" value="Nucleic acid-binding proteins"/>
    <property type="match status" value="1"/>
</dbReference>
<dbReference type="STRING" id="5601.A0A0D2FWM1"/>
<keyword evidence="3" id="KW-0539">Nucleus</keyword>
<comment type="subcellular location">
    <subcellularLocation>
        <location evidence="1">Nucleus</location>
    </subcellularLocation>
</comment>
<dbReference type="GO" id="GO:0003677">
    <property type="term" value="F:DNA binding"/>
    <property type="evidence" value="ECO:0007669"/>
    <property type="project" value="InterPro"/>
</dbReference>
<dbReference type="Proteomes" id="UP000054266">
    <property type="component" value="Unassembled WGS sequence"/>
</dbReference>
<evidence type="ECO:0000256" key="2">
    <source>
        <dbReference type="ARBA" id="ARBA00009761"/>
    </source>
</evidence>
<dbReference type="GO" id="GO:0006281">
    <property type="term" value="P:DNA repair"/>
    <property type="evidence" value="ECO:0007669"/>
    <property type="project" value="InterPro"/>
</dbReference>
<evidence type="ECO:0000313" key="5">
    <source>
        <dbReference type="Proteomes" id="UP000054266"/>
    </source>
</evidence>
<evidence type="ECO:0000256" key="3">
    <source>
        <dbReference type="ARBA" id="ARBA00023242"/>
    </source>
</evidence>
<dbReference type="GO" id="GO:0006260">
    <property type="term" value="P:DNA replication"/>
    <property type="evidence" value="ECO:0007669"/>
    <property type="project" value="InterPro"/>
</dbReference>
<comment type="similarity">
    <text evidence="2">Belongs to the replication factor A protein 3 family.</text>
</comment>
<evidence type="ECO:0008006" key="6">
    <source>
        <dbReference type="Google" id="ProtNLM"/>
    </source>
</evidence>
<dbReference type="SUPFAM" id="SSF50249">
    <property type="entry name" value="Nucleic acid-binding proteins"/>
    <property type="match status" value="1"/>
</dbReference>
<proteinExistence type="inferred from homology"/>
<evidence type="ECO:0000256" key="1">
    <source>
        <dbReference type="ARBA" id="ARBA00004123"/>
    </source>
</evidence>
<dbReference type="InterPro" id="IPR013970">
    <property type="entry name" value="Rfa2"/>
</dbReference>
<dbReference type="Pfam" id="PF08661">
    <property type="entry name" value="Rep_fac-A_3"/>
    <property type="match status" value="1"/>
</dbReference>
<organism evidence="4 5">
    <name type="scientific">Phialophora macrospora</name>
    <dbReference type="NCBI Taxonomy" id="1851006"/>
    <lineage>
        <taxon>Eukaryota</taxon>
        <taxon>Fungi</taxon>
        <taxon>Dikarya</taxon>
        <taxon>Ascomycota</taxon>
        <taxon>Pezizomycotina</taxon>
        <taxon>Eurotiomycetes</taxon>
        <taxon>Chaetothyriomycetidae</taxon>
        <taxon>Chaetothyriales</taxon>
        <taxon>Herpotrichiellaceae</taxon>
        <taxon>Phialophora</taxon>
    </lineage>
</organism>
<accession>A0A0D2FWM1</accession>
<evidence type="ECO:0000313" key="4">
    <source>
        <dbReference type="EMBL" id="KIW64364.1"/>
    </source>
</evidence>
<dbReference type="GO" id="GO:0006310">
    <property type="term" value="P:DNA recombination"/>
    <property type="evidence" value="ECO:0007669"/>
    <property type="project" value="InterPro"/>
</dbReference>
<sequence>MNSMSTPRILPAHLHAFAPGTSSHNTVRMLGTISHVSGDQATLTCGTDSVTILLARDSHLSVGSMYEIVGKVTSTEGGHGFALRVLSSTEWPRNDQGQLPDLKLFEAAVDVTHRYKDIFYSESEGGMEGGY</sequence>
<dbReference type="AlphaFoldDB" id="A0A0D2FWM1"/>
<dbReference type="GO" id="GO:0031981">
    <property type="term" value="C:nuclear lumen"/>
    <property type="evidence" value="ECO:0007669"/>
    <property type="project" value="UniProtKB-ARBA"/>
</dbReference>
<name>A0A0D2FWM1_9EURO</name>